<evidence type="ECO:0000259" key="7">
    <source>
        <dbReference type="PROSITE" id="PS51832"/>
    </source>
</evidence>
<dbReference type="InterPro" id="IPR011620">
    <property type="entry name" value="Sig_transdc_His_kinase_LytS_TM"/>
</dbReference>
<feature type="transmembrane region" description="Helical" evidence="6">
    <location>
        <begin position="170"/>
        <end position="188"/>
    </location>
</feature>
<sequence>MINNPIAVLSSNNTTIYILILIVILELKFKLNLTDKYNKFILNTILIILGSSFIIFHEHIIIGDIFVDLRGVGIGLALLFGGPFIGAITTLSELLLHIGIGGITSIAGSIGLIFDYFLALLVIKIFVNNSNRINFLHVALIGAAVGIGESTSILFSQSPNAGLILFKDNGLNLFLIQFNAMCLFGWLLKIQDDRTRGQKNGSDRTEQLFSAMRTGLSALSTAIHDLSTTGHEQRVADLAVKVGKAMGLDSNRLEELKIAAILHDVGQIQIPREIISAPQKLTPEEFDLVKLHVDAGHKILKDFQLPSSIAEIILQHHEHIDGSGYPNGLKGDELLLESKILHVCDALEAMTSHRQFRRAYSIDQAFNELNRFKETRYHSQSVEICERLFRNEGYAFPSYNQQSTL</sequence>
<dbReference type="AlphaFoldDB" id="D9SDQ2"/>
<organism evidence="8 9">
    <name type="scientific">Gallionella capsiferriformans (strain ES-2)</name>
    <name type="common">Gallionella ferruginea capsiferriformans (strain ES-2)</name>
    <dbReference type="NCBI Taxonomy" id="395494"/>
    <lineage>
        <taxon>Bacteria</taxon>
        <taxon>Pseudomonadati</taxon>
        <taxon>Pseudomonadota</taxon>
        <taxon>Betaproteobacteria</taxon>
        <taxon>Nitrosomonadales</taxon>
        <taxon>Gallionellaceae</taxon>
        <taxon>Gallionella</taxon>
    </lineage>
</organism>
<feature type="transmembrane region" description="Helical" evidence="6">
    <location>
        <begin position="94"/>
        <end position="123"/>
    </location>
</feature>
<dbReference type="InterPro" id="IPR006675">
    <property type="entry name" value="HDIG_dom"/>
</dbReference>
<evidence type="ECO:0000256" key="4">
    <source>
        <dbReference type="ARBA" id="ARBA00022989"/>
    </source>
</evidence>
<dbReference type="RefSeq" id="WP_013292750.1">
    <property type="nucleotide sequence ID" value="NC_014394.1"/>
</dbReference>
<dbReference type="Pfam" id="PF13487">
    <property type="entry name" value="HD_5"/>
    <property type="match status" value="1"/>
</dbReference>
<reference evidence="8 9" key="1">
    <citation type="submission" date="2010-08" db="EMBL/GenBank/DDBJ databases">
        <title>Complete sequence of Gallionella capsiferriformans ES-2.</title>
        <authorList>
            <consortium name="US DOE Joint Genome Institute"/>
            <person name="Lucas S."/>
            <person name="Copeland A."/>
            <person name="Lapidus A."/>
            <person name="Cheng J.-F."/>
            <person name="Bruce D."/>
            <person name="Goodwin L."/>
            <person name="Pitluck S."/>
            <person name="Chertkov O."/>
            <person name="Davenport K.W."/>
            <person name="Detter J.C."/>
            <person name="Han C."/>
            <person name="Tapia R."/>
            <person name="Land M."/>
            <person name="Hauser L."/>
            <person name="Chang Y.-J."/>
            <person name="Jeffries C."/>
            <person name="Kyrpides N."/>
            <person name="Ivanova N."/>
            <person name="Mikhailova N."/>
            <person name="Shelobolina E.S."/>
            <person name="Picardal F."/>
            <person name="Roden E."/>
            <person name="Emerson D."/>
            <person name="Woyke T."/>
        </authorList>
    </citation>
    <scope>NUCLEOTIDE SEQUENCE [LARGE SCALE GENOMIC DNA]</scope>
    <source>
        <strain evidence="8 9">ES-2</strain>
    </source>
</reference>
<dbReference type="Pfam" id="PF07694">
    <property type="entry name" value="5TM-5TMR_LYT"/>
    <property type="match status" value="1"/>
</dbReference>
<proteinExistence type="predicted"/>
<dbReference type="NCBIfam" id="TIGR00277">
    <property type="entry name" value="HDIG"/>
    <property type="match status" value="1"/>
</dbReference>
<keyword evidence="9" id="KW-1185">Reference proteome</keyword>
<feature type="transmembrane region" description="Helical" evidence="6">
    <location>
        <begin position="135"/>
        <end position="155"/>
    </location>
</feature>
<dbReference type="Proteomes" id="UP000001235">
    <property type="component" value="Chromosome"/>
</dbReference>
<keyword evidence="4 6" id="KW-1133">Transmembrane helix</keyword>
<gene>
    <name evidence="8" type="ordered locus">Galf_0773</name>
</gene>
<dbReference type="eggNOG" id="COG3275">
    <property type="taxonomic scope" value="Bacteria"/>
</dbReference>
<dbReference type="KEGG" id="gca:Galf_0773"/>
<dbReference type="Gene3D" id="1.10.3210.10">
    <property type="entry name" value="Hypothetical protein af1432"/>
    <property type="match status" value="1"/>
</dbReference>
<keyword evidence="5 6" id="KW-0472">Membrane</keyword>
<dbReference type="GO" id="GO:0000155">
    <property type="term" value="F:phosphorelay sensor kinase activity"/>
    <property type="evidence" value="ECO:0007669"/>
    <property type="project" value="InterPro"/>
</dbReference>
<dbReference type="PANTHER" id="PTHR43155:SF2">
    <property type="entry name" value="CYCLIC DI-GMP PHOSPHODIESTERASE PA4108"/>
    <property type="match status" value="1"/>
</dbReference>
<name>D9SDQ2_GALCS</name>
<evidence type="ECO:0000313" key="9">
    <source>
        <dbReference type="Proteomes" id="UP000001235"/>
    </source>
</evidence>
<dbReference type="GO" id="GO:0005886">
    <property type="term" value="C:plasma membrane"/>
    <property type="evidence" value="ECO:0007669"/>
    <property type="project" value="UniProtKB-SubCell"/>
</dbReference>
<dbReference type="HOGENOM" id="CLU_679266_0_0_4"/>
<feature type="transmembrane region" description="Helical" evidence="6">
    <location>
        <begin position="69"/>
        <end position="88"/>
    </location>
</feature>
<evidence type="ECO:0000256" key="6">
    <source>
        <dbReference type="SAM" id="Phobius"/>
    </source>
</evidence>
<evidence type="ECO:0000256" key="3">
    <source>
        <dbReference type="ARBA" id="ARBA00022692"/>
    </source>
</evidence>
<dbReference type="GO" id="GO:0008081">
    <property type="term" value="F:phosphoric diester hydrolase activity"/>
    <property type="evidence" value="ECO:0007669"/>
    <property type="project" value="UniProtKB-ARBA"/>
</dbReference>
<dbReference type="PANTHER" id="PTHR43155">
    <property type="entry name" value="CYCLIC DI-GMP PHOSPHODIESTERASE PA4108-RELATED"/>
    <property type="match status" value="1"/>
</dbReference>
<evidence type="ECO:0000313" key="8">
    <source>
        <dbReference type="EMBL" id="ADL54809.1"/>
    </source>
</evidence>
<dbReference type="GO" id="GO:0071555">
    <property type="term" value="P:cell wall organization"/>
    <property type="evidence" value="ECO:0007669"/>
    <property type="project" value="InterPro"/>
</dbReference>
<dbReference type="STRING" id="395494.Galf_0773"/>
<evidence type="ECO:0000256" key="5">
    <source>
        <dbReference type="ARBA" id="ARBA00023136"/>
    </source>
</evidence>
<evidence type="ECO:0000256" key="2">
    <source>
        <dbReference type="ARBA" id="ARBA00022475"/>
    </source>
</evidence>
<keyword evidence="3 6" id="KW-0812">Transmembrane</keyword>
<dbReference type="OrthoDB" id="9763857at2"/>
<dbReference type="InterPro" id="IPR003607">
    <property type="entry name" value="HD/PDEase_dom"/>
</dbReference>
<dbReference type="EMBL" id="CP002159">
    <property type="protein sequence ID" value="ADL54809.1"/>
    <property type="molecule type" value="Genomic_DNA"/>
</dbReference>
<comment type="subcellular location">
    <subcellularLocation>
        <location evidence="1">Cell membrane</location>
        <topology evidence="1">Multi-pass membrane protein</topology>
    </subcellularLocation>
</comment>
<dbReference type="InterPro" id="IPR037522">
    <property type="entry name" value="HD_GYP_dom"/>
</dbReference>
<dbReference type="CDD" id="cd00077">
    <property type="entry name" value="HDc"/>
    <property type="match status" value="1"/>
</dbReference>
<dbReference type="SMART" id="SM00471">
    <property type="entry name" value="HDc"/>
    <property type="match status" value="1"/>
</dbReference>
<dbReference type="SUPFAM" id="SSF109604">
    <property type="entry name" value="HD-domain/PDEase-like"/>
    <property type="match status" value="1"/>
</dbReference>
<feature type="transmembrane region" description="Helical" evidence="6">
    <location>
        <begin position="37"/>
        <end position="57"/>
    </location>
</feature>
<feature type="transmembrane region" description="Helical" evidence="6">
    <location>
        <begin position="7"/>
        <end position="25"/>
    </location>
</feature>
<protein>
    <submittedName>
        <fullName evidence="8">Metal dependent phosphohydrolase</fullName>
    </submittedName>
</protein>
<keyword evidence="8" id="KW-0378">Hydrolase</keyword>
<dbReference type="eggNOG" id="COG2206">
    <property type="taxonomic scope" value="Bacteria"/>
</dbReference>
<dbReference type="PROSITE" id="PS51832">
    <property type="entry name" value="HD_GYP"/>
    <property type="match status" value="1"/>
</dbReference>
<keyword evidence="2" id="KW-1003">Cell membrane</keyword>
<feature type="domain" description="HD-GYP" evidence="7">
    <location>
        <begin position="206"/>
        <end position="401"/>
    </location>
</feature>
<evidence type="ECO:0000256" key="1">
    <source>
        <dbReference type="ARBA" id="ARBA00004651"/>
    </source>
</evidence>
<accession>D9SDQ2</accession>